<dbReference type="PROSITE" id="PS00139">
    <property type="entry name" value="THIOL_PROTEASE_CYS"/>
    <property type="match status" value="1"/>
</dbReference>
<proteinExistence type="inferred from homology"/>
<protein>
    <submittedName>
        <fullName evidence="9">Cathepsin L-like proteinase isoform X1</fullName>
    </submittedName>
</protein>
<dbReference type="InterPro" id="IPR000668">
    <property type="entry name" value="Peptidase_C1A_C"/>
</dbReference>
<dbReference type="SMART" id="SM00848">
    <property type="entry name" value="Inhibitor_I29"/>
    <property type="match status" value="1"/>
</dbReference>
<comment type="similarity">
    <text evidence="1">Belongs to the peptidase C1 family.</text>
</comment>
<name>A0A6P7H004_DIAVI</name>
<keyword evidence="4" id="KW-0788">Thiol protease</keyword>
<evidence type="ECO:0000313" key="9">
    <source>
        <dbReference type="RefSeq" id="XP_028151053.1"/>
    </source>
</evidence>
<dbReference type="InterPro" id="IPR038765">
    <property type="entry name" value="Papain-like_cys_pep_sf"/>
</dbReference>
<sequence length="350" mass="39573">MIFGYKLTGFWLGHLQFSANFDCEENCRKSIMNLFVVIACLIAAVLAELDDDYEEWISFKDKFGKHYGTEEDKFRFQIFQKKLRGIEEHNAKYERGEVEWFKGVNQFSDWTNQQLRSLESLRLINTRELSNNSLGVYKADPKERLAASVDWRQRGAVLAVRNQGNCGGCWAFSAAAALEGQLAIHKKQKIPLSPQHLIDCSTKNHGCNGGYMTLAFDHVKSQGLSSERDYPYVARVTQCQRNAPKVITSISGYRRIRASEQDLISAIDKVGPVSVAVAIGQWDEYKGGIFNKANCGTRQTHAVTAVGYTDKYILLKNSWGARWGENGYIKLARGRNMCGINNENNVYPIL</sequence>
<dbReference type="GO" id="GO:0006508">
    <property type="term" value="P:proteolysis"/>
    <property type="evidence" value="ECO:0007669"/>
    <property type="project" value="UniProtKB-KW"/>
</dbReference>
<feature type="domain" description="Peptidase C1A papain C-terminal" evidence="7">
    <location>
        <begin position="145"/>
        <end position="349"/>
    </location>
</feature>
<dbReference type="InterPro" id="IPR000169">
    <property type="entry name" value="Pept_cys_AS"/>
</dbReference>
<evidence type="ECO:0000256" key="6">
    <source>
        <dbReference type="ARBA" id="ARBA00023157"/>
    </source>
</evidence>
<evidence type="ECO:0000256" key="1">
    <source>
        <dbReference type="ARBA" id="ARBA00008455"/>
    </source>
</evidence>
<keyword evidence="3" id="KW-0378">Hydrolase</keyword>
<evidence type="ECO:0000256" key="5">
    <source>
        <dbReference type="ARBA" id="ARBA00023145"/>
    </source>
</evidence>
<keyword evidence="2" id="KW-0645">Protease</keyword>
<dbReference type="Pfam" id="PF00112">
    <property type="entry name" value="Peptidase_C1"/>
    <property type="match status" value="1"/>
</dbReference>
<dbReference type="SUPFAM" id="SSF54001">
    <property type="entry name" value="Cysteine proteinases"/>
    <property type="match status" value="1"/>
</dbReference>
<dbReference type="InParanoid" id="A0A6P7H004"/>
<keyword evidence="5" id="KW-0865">Zymogen</keyword>
<gene>
    <name evidence="9" type="primary">LOC114344420</name>
</gene>
<keyword evidence="6" id="KW-1015">Disulfide bond</keyword>
<evidence type="ECO:0000256" key="3">
    <source>
        <dbReference type="ARBA" id="ARBA00022801"/>
    </source>
</evidence>
<dbReference type="GO" id="GO:0008234">
    <property type="term" value="F:cysteine-type peptidase activity"/>
    <property type="evidence" value="ECO:0007669"/>
    <property type="project" value="UniProtKB-KW"/>
</dbReference>
<dbReference type="PROSITE" id="PS00640">
    <property type="entry name" value="THIOL_PROTEASE_ASN"/>
    <property type="match status" value="1"/>
</dbReference>
<dbReference type="PRINTS" id="PR00705">
    <property type="entry name" value="PAPAIN"/>
</dbReference>
<dbReference type="FunFam" id="3.90.70.10:FF:000332">
    <property type="entry name" value="Cathepsin L1"/>
    <property type="match status" value="1"/>
</dbReference>
<dbReference type="InterPro" id="IPR013128">
    <property type="entry name" value="Peptidase_C1A"/>
</dbReference>
<evidence type="ECO:0000259" key="8">
    <source>
        <dbReference type="SMART" id="SM00848"/>
    </source>
</evidence>
<evidence type="ECO:0000259" key="7">
    <source>
        <dbReference type="SMART" id="SM00645"/>
    </source>
</evidence>
<organism evidence="9">
    <name type="scientific">Diabrotica virgifera virgifera</name>
    <name type="common">western corn rootworm</name>
    <dbReference type="NCBI Taxonomy" id="50390"/>
    <lineage>
        <taxon>Eukaryota</taxon>
        <taxon>Metazoa</taxon>
        <taxon>Ecdysozoa</taxon>
        <taxon>Arthropoda</taxon>
        <taxon>Hexapoda</taxon>
        <taxon>Insecta</taxon>
        <taxon>Pterygota</taxon>
        <taxon>Neoptera</taxon>
        <taxon>Endopterygota</taxon>
        <taxon>Coleoptera</taxon>
        <taxon>Polyphaga</taxon>
        <taxon>Cucujiformia</taxon>
        <taxon>Chrysomeloidea</taxon>
        <taxon>Chrysomelidae</taxon>
        <taxon>Galerucinae</taxon>
        <taxon>Diabroticina</taxon>
        <taxon>Diabroticites</taxon>
        <taxon>Diabrotica</taxon>
    </lineage>
</organism>
<evidence type="ECO:0000256" key="2">
    <source>
        <dbReference type="ARBA" id="ARBA00022670"/>
    </source>
</evidence>
<dbReference type="InterPro" id="IPR025661">
    <property type="entry name" value="Pept_asp_AS"/>
</dbReference>
<dbReference type="InterPro" id="IPR013201">
    <property type="entry name" value="Prot_inhib_I29"/>
</dbReference>
<dbReference type="AlphaFoldDB" id="A0A6P7H004"/>
<dbReference type="InterPro" id="IPR039417">
    <property type="entry name" value="Peptidase_C1A_papain-like"/>
</dbReference>
<dbReference type="PANTHER" id="PTHR12411">
    <property type="entry name" value="CYSTEINE PROTEASE FAMILY C1-RELATED"/>
    <property type="match status" value="1"/>
</dbReference>
<dbReference type="CDD" id="cd02248">
    <property type="entry name" value="Peptidase_C1A"/>
    <property type="match status" value="1"/>
</dbReference>
<dbReference type="RefSeq" id="XP_028151053.1">
    <property type="nucleotide sequence ID" value="XM_028295252.1"/>
</dbReference>
<feature type="domain" description="Cathepsin propeptide inhibitor" evidence="8">
    <location>
        <begin position="56"/>
        <end position="115"/>
    </location>
</feature>
<dbReference type="Gene3D" id="3.90.70.10">
    <property type="entry name" value="Cysteine proteinases"/>
    <property type="match status" value="1"/>
</dbReference>
<accession>A0A6P7H004</accession>
<reference evidence="9" key="1">
    <citation type="submission" date="2025-08" db="UniProtKB">
        <authorList>
            <consortium name="RefSeq"/>
        </authorList>
    </citation>
    <scope>IDENTIFICATION</scope>
    <source>
        <tissue evidence="9">Whole insect</tissue>
    </source>
</reference>
<evidence type="ECO:0000256" key="4">
    <source>
        <dbReference type="ARBA" id="ARBA00022807"/>
    </source>
</evidence>
<dbReference type="Pfam" id="PF08246">
    <property type="entry name" value="Inhibitor_I29"/>
    <property type="match status" value="1"/>
</dbReference>
<dbReference type="SMART" id="SM00645">
    <property type="entry name" value="Pept_C1"/>
    <property type="match status" value="1"/>
</dbReference>